<organism evidence="3 4">
    <name type="scientific">Kibdelosporangium aridum</name>
    <dbReference type="NCBI Taxonomy" id="2030"/>
    <lineage>
        <taxon>Bacteria</taxon>
        <taxon>Bacillati</taxon>
        <taxon>Actinomycetota</taxon>
        <taxon>Actinomycetes</taxon>
        <taxon>Pseudonocardiales</taxon>
        <taxon>Pseudonocardiaceae</taxon>
        <taxon>Kibdelosporangium</taxon>
    </lineage>
</organism>
<dbReference type="Pfam" id="PF21725">
    <property type="entry name" value="T7SS_signal"/>
    <property type="match status" value="1"/>
</dbReference>
<proteinExistence type="predicted"/>
<dbReference type="RefSeq" id="WP_051895425.1">
    <property type="nucleotide sequence ID" value="NZ_FWXV01000003.1"/>
</dbReference>
<evidence type="ECO:0000313" key="4">
    <source>
        <dbReference type="Proteomes" id="UP000192674"/>
    </source>
</evidence>
<dbReference type="EMBL" id="FWXV01000003">
    <property type="protein sequence ID" value="SMD07428.1"/>
    <property type="molecule type" value="Genomic_DNA"/>
</dbReference>
<dbReference type="AlphaFoldDB" id="A0A1Y5XMZ8"/>
<keyword evidence="4" id="KW-1185">Reference proteome</keyword>
<evidence type="ECO:0000259" key="2">
    <source>
        <dbReference type="Pfam" id="PF21725"/>
    </source>
</evidence>
<evidence type="ECO:0000256" key="1">
    <source>
        <dbReference type="SAM" id="MobiDB-lite"/>
    </source>
</evidence>
<feature type="domain" description="Putative T7SS secretion signal" evidence="2">
    <location>
        <begin position="4"/>
        <end position="163"/>
    </location>
</feature>
<gene>
    <name evidence="3" type="ORF">SAMN05661093_04207</name>
</gene>
<dbReference type="InterPro" id="IPR049082">
    <property type="entry name" value="T7SS_signal"/>
</dbReference>
<evidence type="ECO:0000313" key="3">
    <source>
        <dbReference type="EMBL" id="SMD07428.1"/>
    </source>
</evidence>
<sequence>MAAELGQTMDPRELIPGMPEAISNDLKSLVENVKQVATVGRDLGSVDVVEWTGDAASSFLEMFGQEPPKWMQAVEDMGLGGQALADFGDTLTWAQGQAQKAIEMYTEAMAASRAFAAQALETAQQGGIVTQVTDPAAAAFHNAQTVLQNARDQLASAGGTIAQMFGMQPDGEGKYTAQGPERGFGVDGHNPNKPGWHRGPGGKSYNREFGSQNQGNMGDMIGGVMQGVLKSLGIEIPEGEWKAAAEAKLWGAEAEGKFDSGFFSGEGKASIDTIGAGAEAHAKWGPDGLNAGASAEAYLAKAEAEGKLNLGDHASVSGKGEVFVGAKAEAEANIGWGGADVSAGAFAGARAEGEVGAEVGGIGAGVQGEVWAGAGIEADAQLGMGDDGKFHVGGSFGIGLGYGGKVGFDVSVDPGKVVDTVGDVAGAVGNGISSAGKALDQGVSNVAGGVKDFFGL</sequence>
<feature type="region of interest" description="Disordered" evidence="1">
    <location>
        <begin position="188"/>
        <end position="214"/>
    </location>
</feature>
<dbReference type="Proteomes" id="UP000192674">
    <property type="component" value="Unassembled WGS sequence"/>
</dbReference>
<dbReference type="OrthoDB" id="5194739at2"/>
<accession>A0A1Y5XMZ8</accession>
<protein>
    <recommendedName>
        <fullName evidence="2">Putative T7SS secretion signal domain-containing protein</fullName>
    </recommendedName>
</protein>
<reference evidence="3 4" key="1">
    <citation type="submission" date="2017-04" db="EMBL/GenBank/DDBJ databases">
        <authorList>
            <person name="Afonso C.L."/>
            <person name="Miller P.J."/>
            <person name="Scott M.A."/>
            <person name="Spackman E."/>
            <person name="Goraichik I."/>
            <person name="Dimitrov K.M."/>
            <person name="Suarez D.L."/>
            <person name="Swayne D.E."/>
        </authorList>
    </citation>
    <scope>NUCLEOTIDE SEQUENCE [LARGE SCALE GENOMIC DNA]</scope>
    <source>
        <strain evidence="3 4">DSM 43828</strain>
    </source>
</reference>
<name>A0A1Y5XMZ8_KIBAR</name>